<dbReference type="OrthoDB" id="10250458at2759"/>
<feature type="domain" description="Nucleotide exchange factor Fes1" evidence="3">
    <location>
        <begin position="7"/>
        <end position="97"/>
    </location>
</feature>
<dbReference type="AlphaFoldDB" id="A0A3G2S7J4"/>
<dbReference type="Gene3D" id="1.25.10.10">
    <property type="entry name" value="Leucine-rich Repeat Variant"/>
    <property type="match status" value="1"/>
</dbReference>
<dbReference type="InterPro" id="IPR013918">
    <property type="entry name" value="Nucleotide_exch_fac_Fes1"/>
</dbReference>
<dbReference type="InterPro" id="IPR016024">
    <property type="entry name" value="ARM-type_fold"/>
</dbReference>
<evidence type="ECO:0000313" key="4">
    <source>
        <dbReference type="EMBL" id="AYO43830.1"/>
    </source>
</evidence>
<dbReference type="GO" id="GO:0000774">
    <property type="term" value="F:adenyl-nucleotide exchange factor activity"/>
    <property type="evidence" value="ECO:0007669"/>
    <property type="project" value="TreeGrafter"/>
</dbReference>
<accession>A0A3G2S7J4</accession>
<dbReference type="VEuPathDB" id="FungiDB:DNF11_2880"/>
<proteinExistence type="inferred from homology"/>
<dbReference type="GO" id="GO:0005783">
    <property type="term" value="C:endoplasmic reticulum"/>
    <property type="evidence" value="ECO:0007669"/>
    <property type="project" value="TreeGrafter"/>
</dbReference>
<name>A0A3G2S7J4_MALR7</name>
<dbReference type="InterPro" id="IPR050693">
    <property type="entry name" value="Hsp70_NEF-Inhibitors"/>
</dbReference>
<dbReference type="Pfam" id="PF08609">
    <property type="entry name" value="Fes1"/>
    <property type="match status" value="1"/>
</dbReference>
<dbReference type="STRING" id="425264.A0A3G2S7J4"/>
<protein>
    <submittedName>
        <fullName evidence="4">Hsp70 nucleotide exchange factor FES1</fullName>
    </submittedName>
</protein>
<keyword evidence="5" id="KW-1185">Reference proteome</keyword>
<sequence>MSNRTADQLLKWGIEHAPVHEDGTSSVAHVAADVAAGRRPDLTDPGLYDAIMGKSEAQMMQEELDVAVNPARTEEDRCIALDNFEMLIEQVDNANNMEPLRMWPAVLALMNPVHTTPPIQVGAAWIVGTAVQNNDKAQAAAFSHGALPCILALLQDLSQEAVCNKAVYALSSMLKHYPAAVHQFTELGGWTVLRSLLGINSLAVRRKVAFLLIQLLHQAKDALDTPVAGPVAPKAPIARVHPPADEAPATMQHATTYPPVAQLLVDHGIIGALVDSVVPSEDMEVDAPTSLSLCSGTYVRDDDDYLEKVVQALEALVSHEPCPSSLPKERLQQLVHSLVSLRLTST</sequence>
<evidence type="ECO:0000313" key="5">
    <source>
        <dbReference type="Proteomes" id="UP000269793"/>
    </source>
</evidence>
<reference evidence="4 5" key="1">
    <citation type="submission" date="2018-10" db="EMBL/GenBank/DDBJ databases">
        <title>Complete genome sequence of Malassezia restricta CBS 7877.</title>
        <authorList>
            <person name="Morand S.C."/>
            <person name="Bertignac M."/>
            <person name="Iltis A."/>
            <person name="Kolder I."/>
            <person name="Pirovano W."/>
            <person name="Jourdain R."/>
            <person name="Clavaud C."/>
        </authorList>
    </citation>
    <scope>NUCLEOTIDE SEQUENCE [LARGE SCALE GENOMIC DNA]</scope>
    <source>
        <strain evidence="4 5">CBS 7877</strain>
    </source>
</reference>
<evidence type="ECO:0000259" key="3">
    <source>
        <dbReference type="Pfam" id="PF08609"/>
    </source>
</evidence>
<comment type="similarity">
    <text evidence="1">Belongs to the FES1 family.</text>
</comment>
<organism evidence="4 5">
    <name type="scientific">Malassezia restricta (strain ATCC 96810 / NBRC 103918 / CBS 7877)</name>
    <name type="common">Seborrheic dermatitis infection agent</name>
    <dbReference type="NCBI Taxonomy" id="425264"/>
    <lineage>
        <taxon>Eukaryota</taxon>
        <taxon>Fungi</taxon>
        <taxon>Dikarya</taxon>
        <taxon>Basidiomycota</taxon>
        <taxon>Ustilaginomycotina</taxon>
        <taxon>Malasseziomycetes</taxon>
        <taxon>Malasseziales</taxon>
        <taxon>Malasseziaceae</taxon>
        <taxon>Malassezia</taxon>
    </lineage>
</organism>
<evidence type="ECO:0000256" key="2">
    <source>
        <dbReference type="ARBA" id="ARBA00022737"/>
    </source>
</evidence>
<dbReference type="EMBL" id="CP033152">
    <property type="protein sequence ID" value="AYO43830.1"/>
    <property type="molecule type" value="Genomic_DNA"/>
</dbReference>
<gene>
    <name evidence="4" type="primary">FES1</name>
    <name evidence="4" type="ORF">DNF11_2880</name>
</gene>
<dbReference type="Proteomes" id="UP000269793">
    <property type="component" value="Chromosome V"/>
</dbReference>
<evidence type="ECO:0000256" key="1">
    <source>
        <dbReference type="ARBA" id="ARBA00011045"/>
    </source>
</evidence>
<keyword evidence="2" id="KW-0677">Repeat</keyword>
<dbReference type="SUPFAM" id="SSF48371">
    <property type="entry name" value="ARM repeat"/>
    <property type="match status" value="1"/>
</dbReference>
<dbReference type="PANTHER" id="PTHR19316">
    <property type="entry name" value="PROTEIN FOLDING REGULATOR"/>
    <property type="match status" value="1"/>
</dbReference>
<dbReference type="PANTHER" id="PTHR19316:SF18">
    <property type="entry name" value="HSP70-BINDING PROTEIN 1"/>
    <property type="match status" value="1"/>
</dbReference>
<dbReference type="InterPro" id="IPR011989">
    <property type="entry name" value="ARM-like"/>
</dbReference>